<evidence type="ECO:0000313" key="2">
    <source>
        <dbReference type="EMBL" id="GKT27869.1"/>
    </source>
</evidence>
<dbReference type="Proteomes" id="UP001057375">
    <property type="component" value="Unassembled WGS sequence"/>
</dbReference>
<dbReference type="EMBL" id="BQXS01000081">
    <property type="protein sequence ID" value="GKT27869.1"/>
    <property type="molecule type" value="Genomic_DNA"/>
</dbReference>
<protein>
    <submittedName>
        <fullName evidence="2">Uncharacterized protein</fullName>
    </submittedName>
</protein>
<evidence type="ECO:0000256" key="1">
    <source>
        <dbReference type="SAM" id="MobiDB-lite"/>
    </source>
</evidence>
<feature type="compositionally biased region" description="Basic and acidic residues" evidence="1">
    <location>
        <begin position="52"/>
        <end position="66"/>
    </location>
</feature>
<feature type="non-terminal residue" evidence="2">
    <location>
        <position position="248"/>
    </location>
</feature>
<accession>A0ABQ5K5K5</accession>
<keyword evidence="3" id="KW-1185">Reference proteome</keyword>
<sequence>MKSIEKRYPLDDSLNYNEIAEKIRDFSLQDDELSLSQSSSGSEEDDDEKDEKDEKELSTRLKEQSTESCTERTVKIQEFAKRISKLSKLPNMKMFSPLQSLYIEEDIPSLVGFKLSSVVLISLFIETLSIVAYCNDSRGIDFVLGHLFHGLDERCWISDINDTSSAILTPFIDGTEEEIVGSDTINGHPSFPRSIREDDRSKHVVEEPKCDEHDGKCTQATAKTLGSHSIESICIPPICESLDIPEGG</sequence>
<name>A0ABQ5K5K5_9EUKA</name>
<organism evidence="2 3">
    <name type="scientific">Aduncisulcus paluster</name>
    <dbReference type="NCBI Taxonomy" id="2918883"/>
    <lineage>
        <taxon>Eukaryota</taxon>
        <taxon>Metamonada</taxon>
        <taxon>Carpediemonas-like organisms</taxon>
        <taxon>Aduncisulcus</taxon>
    </lineage>
</organism>
<comment type="caution">
    <text evidence="2">The sequence shown here is derived from an EMBL/GenBank/DDBJ whole genome shotgun (WGS) entry which is preliminary data.</text>
</comment>
<evidence type="ECO:0000313" key="3">
    <source>
        <dbReference type="Proteomes" id="UP001057375"/>
    </source>
</evidence>
<feature type="compositionally biased region" description="Acidic residues" evidence="1">
    <location>
        <begin position="42"/>
        <end position="51"/>
    </location>
</feature>
<gene>
    <name evidence="2" type="ORF">ADUPG1_000245</name>
</gene>
<proteinExistence type="predicted"/>
<reference evidence="2" key="1">
    <citation type="submission" date="2022-03" db="EMBL/GenBank/DDBJ databases">
        <title>Draft genome sequence of Aduncisulcus paluster, a free-living microaerophilic Fornicata.</title>
        <authorList>
            <person name="Yuyama I."/>
            <person name="Kume K."/>
            <person name="Tamura T."/>
            <person name="Inagaki Y."/>
            <person name="Hashimoto T."/>
        </authorList>
    </citation>
    <scope>NUCLEOTIDE SEQUENCE</scope>
    <source>
        <strain evidence="2">NY0171</strain>
    </source>
</reference>
<feature type="region of interest" description="Disordered" evidence="1">
    <location>
        <begin position="30"/>
        <end position="66"/>
    </location>
</feature>